<dbReference type="RefSeq" id="WP_074619170.1">
    <property type="nucleotide sequence ID" value="NZ_AP022981.1"/>
</dbReference>
<accession>A0A9X6B6B6</accession>
<dbReference type="PANTHER" id="PTHR43630:SF2">
    <property type="entry name" value="GLYCOSYLTRANSFERASE"/>
    <property type="match status" value="1"/>
</dbReference>
<organism evidence="2 3">
    <name type="scientific">Bacillus cereus</name>
    <dbReference type="NCBI Taxonomy" id="1396"/>
    <lineage>
        <taxon>Bacteria</taxon>
        <taxon>Bacillati</taxon>
        <taxon>Bacillota</taxon>
        <taxon>Bacilli</taxon>
        <taxon>Bacillales</taxon>
        <taxon>Bacillaceae</taxon>
        <taxon>Bacillus</taxon>
        <taxon>Bacillus cereus group</taxon>
    </lineage>
</organism>
<protein>
    <recommendedName>
        <fullName evidence="1">Glycosyltransferase 2-like domain-containing protein</fullName>
    </recommendedName>
</protein>
<reference evidence="2 3" key="1">
    <citation type="submission" date="2017-01" db="EMBL/GenBank/DDBJ databases">
        <title>Bacillus cereus isolates.</title>
        <authorList>
            <person name="Beno S.M."/>
        </authorList>
    </citation>
    <scope>NUCLEOTIDE SEQUENCE [LARGE SCALE GENOMIC DNA]</scope>
    <source>
        <strain evidence="2 3">FSL K6-1030</strain>
    </source>
</reference>
<gene>
    <name evidence="2" type="ORF">BLX06_22080</name>
</gene>
<dbReference type="Proteomes" id="UP000190641">
    <property type="component" value="Unassembled WGS sequence"/>
</dbReference>
<dbReference type="CDD" id="cd02511">
    <property type="entry name" value="Beta4Glucosyltransferase"/>
    <property type="match status" value="1"/>
</dbReference>
<dbReference type="InterPro" id="IPR001173">
    <property type="entry name" value="Glyco_trans_2-like"/>
</dbReference>
<evidence type="ECO:0000259" key="1">
    <source>
        <dbReference type="Pfam" id="PF00535"/>
    </source>
</evidence>
<dbReference type="InterPro" id="IPR011990">
    <property type="entry name" value="TPR-like_helical_dom_sf"/>
</dbReference>
<dbReference type="SMART" id="SM00028">
    <property type="entry name" value="TPR"/>
    <property type="match status" value="3"/>
</dbReference>
<dbReference type="Pfam" id="PF00535">
    <property type="entry name" value="Glycos_transf_2"/>
    <property type="match status" value="1"/>
</dbReference>
<dbReference type="PANTHER" id="PTHR43630">
    <property type="entry name" value="POLY-BETA-1,6-N-ACETYL-D-GLUCOSAMINE SYNTHASE"/>
    <property type="match status" value="1"/>
</dbReference>
<sequence>MKPFLSACLIVKNEEEMLRKCLESLRMVVEEIIVVDTGSTDSTKEIAKQFTDKVYDFEWTNDFSEARNFAASKANGEWIVAIDADECVDPDNFKEAINEIKSHQNKFNMYLVEITSFSGTLGENTTVNQMPRIYINDGTICYKRAIHEQLEAAEGELRVSLSSLKVYHYGYLLNVVVKQNKENRNIQIIEKEMNKEDNIAFSYFNYGQELRRLNKQEEALNHFIKAYTCKKSVDEGWVRTCLFYIIECLVMLKRFEEALEIVGDTEELWPLAPDFTFWKGEIYFLQKRYDDAKEIYQNILVNNEIYTDIIYHFDRKTFLPHERLGQIYEIENNEGEAINHYIQALNENSLSVRIATKIVHMLCKYYRPQEVYEFINNQNLIKTNIIRIEIMKCLLHLGYVELATLLADDMEDGKGNLINIIQIKVDMITTMKDAIIIFETEDLLLGIQNGVFDLADLCILYEITKDKRIKDVMRHSNFSHVFEFLFEEPKAIQEIKEEEYLVLLDRACRYNKPDFVEKLISYKHFLKKNSDAKIADVFYTNEYEDIAIDFYQLADEKDITEQGYVNIIEWLIKNNNTEEAYRIAVEAVDKYSKDFRFYKYAIELMEEDREGIMMKGLKMFSNSNWLRKNLILSI</sequence>
<name>A0A9X6B6B6_BACCE</name>
<dbReference type="SUPFAM" id="SSF53448">
    <property type="entry name" value="Nucleotide-diphospho-sugar transferases"/>
    <property type="match status" value="1"/>
</dbReference>
<dbReference type="Gene3D" id="3.90.550.10">
    <property type="entry name" value="Spore Coat Polysaccharide Biosynthesis Protein SpsA, Chain A"/>
    <property type="match status" value="1"/>
</dbReference>
<dbReference type="AlphaFoldDB" id="A0A9X6B6B6"/>
<proteinExistence type="predicted"/>
<feature type="domain" description="Glycosyltransferase 2-like" evidence="1">
    <location>
        <begin position="6"/>
        <end position="113"/>
    </location>
</feature>
<dbReference type="InterPro" id="IPR019734">
    <property type="entry name" value="TPR_rpt"/>
</dbReference>
<evidence type="ECO:0000313" key="2">
    <source>
        <dbReference type="EMBL" id="OOR72933.1"/>
    </source>
</evidence>
<dbReference type="Gene3D" id="1.25.40.10">
    <property type="entry name" value="Tetratricopeptide repeat domain"/>
    <property type="match status" value="1"/>
</dbReference>
<dbReference type="SUPFAM" id="SSF48452">
    <property type="entry name" value="TPR-like"/>
    <property type="match status" value="1"/>
</dbReference>
<comment type="caution">
    <text evidence="2">The sequence shown here is derived from an EMBL/GenBank/DDBJ whole genome shotgun (WGS) entry which is preliminary data.</text>
</comment>
<dbReference type="EMBL" id="MUAU01000094">
    <property type="protein sequence ID" value="OOR72933.1"/>
    <property type="molecule type" value="Genomic_DNA"/>
</dbReference>
<evidence type="ECO:0000313" key="3">
    <source>
        <dbReference type="Proteomes" id="UP000190641"/>
    </source>
</evidence>
<dbReference type="InterPro" id="IPR029044">
    <property type="entry name" value="Nucleotide-diphossugar_trans"/>
</dbReference>